<dbReference type="GO" id="GO:0042073">
    <property type="term" value="P:intraciliary transport"/>
    <property type="evidence" value="ECO:0007669"/>
    <property type="project" value="TreeGrafter"/>
</dbReference>
<evidence type="ECO:0000256" key="1">
    <source>
        <dbReference type="SAM" id="Coils"/>
    </source>
</evidence>
<dbReference type="EMBL" id="JADGKB010000012">
    <property type="protein sequence ID" value="KAJ3260248.1"/>
    <property type="molecule type" value="Genomic_DNA"/>
</dbReference>
<gene>
    <name evidence="4" type="ORF">HK103_000883</name>
</gene>
<feature type="compositionally biased region" description="Acidic residues" evidence="2">
    <location>
        <begin position="707"/>
        <end position="719"/>
    </location>
</feature>
<dbReference type="AlphaFoldDB" id="A0AAD5UJW2"/>
<dbReference type="GO" id="GO:0005930">
    <property type="term" value="C:axoneme"/>
    <property type="evidence" value="ECO:0007669"/>
    <property type="project" value="TreeGrafter"/>
</dbReference>
<dbReference type="Pfam" id="PF00041">
    <property type="entry name" value="fn3"/>
    <property type="match status" value="1"/>
</dbReference>
<organism evidence="4 5">
    <name type="scientific">Boothiomyces macroporosus</name>
    <dbReference type="NCBI Taxonomy" id="261099"/>
    <lineage>
        <taxon>Eukaryota</taxon>
        <taxon>Fungi</taxon>
        <taxon>Fungi incertae sedis</taxon>
        <taxon>Chytridiomycota</taxon>
        <taxon>Chytridiomycota incertae sedis</taxon>
        <taxon>Chytridiomycetes</taxon>
        <taxon>Rhizophydiales</taxon>
        <taxon>Terramycetaceae</taxon>
        <taxon>Boothiomyces</taxon>
    </lineage>
</organism>
<dbReference type="SMART" id="SM00060">
    <property type="entry name" value="FN3"/>
    <property type="match status" value="3"/>
</dbReference>
<evidence type="ECO:0000313" key="4">
    <source>
        <dbReference type="EMBL" id="KAJ3260248.1"/>
    </source>
</evidence>
<dbReference type="InterPro" id="IPR003961">
    <property type="entry name" value="FN3_dom"/>
</dbReference>
<proteinExistence type="predicted"/>
<comment type="caution">
    <text evidence="4">The sequence shown here is derived from an EMBL/GenBank/DDBJ whole genome shotgun (WGS) entry which is preliminary data.</text>
</comment>
<feature type="compositionally biased region" description="Polar residues" evidence="2">
    <location>
        <begin position="720"/>
        <end position="735"/>
    </location>
</feature>
<dbReference type="Gene3D" id="2.60.40.10">
    <property type="entry name" value="Immunoglobulins"/>
    <property type="match status" value="2"/>
</dbReference>
<feature type="domain" description="Fibronectin type-III" evidence="3">
    <location>
        <begin position="380"/>
        <end position="487"/>
    </location>
</feature>
<keyword evidence="1" id="KW-0175">Coiled coil</keyword>
<reference evidence="4" key="1">
    <citation type="submission" date="2020-05" db="EMBL/GenBank/DDBJ databases">
        <title>Phylogenomic resolution of chytrid fungi.</title>
        <authorList>
            <person name="Stajich J.E."/>
            <person name="Amses K."/>
            <person name="Simmons R."/>
            <person name="Seto K."/>
            <person name="Myers J."/>
            <person name="Bonds A."/>
            <person name="Quandt C.A."/>
            <person name="Barry K."/>
            <person name="Liu P."/>
            <person name="Grigoriev I."/>
            <person name="Longcore J.E."/>
            <person name="James T.Y."/>
        </authorList>
    </citation>
    <scope>NUCLEOTIDE SEQUENCE</scope>
    <source>
        <strain evidence="4">PLAUS21</strain>
    </source>
</reference>
<dbReference type="InterPro" id="IPR036116">
    <property type="entry name" value="FN3_sf"/>
</dbReference>
<dbReference type="InterPro" id="IPR013783">
    <property type="entry name" value="Ig-like_fold"/>
</dbReference>
<dbReference type="InterPro" id="IPR026188">
    <property type="entry name" value="Lebercilin-like"/>
</dbReference>
<dbReference type="Proteomes" id="UP001210925">
    <property type="component" value="Unassembled WGS sequence"/>
</dbReference>
<evidence type="ECO:0000259" key="3">
    <source>
        <dbReference type="PROSITE" id="PS50853"/>
    </source>
</evidence>
<feature type="region of interest" description="Disordered" evidence="2">
    <location>
        <begin position="1"/>
        <end position="30"/>
    </location>
</feature>
<dbReference type="PROSITE" id="PS50853">
    <property type="entry name" value="FN3"/>
    <property type="match status" value="2"/>
</dbReference>
<feature type="coiled-coil region" evidence="1">
    <location>
        <begin position="65"/>
        <end position="106"/>
    </location>
</feature>
<accession>A0AAD5UJW2</accession>
<feature type="compositionally biased region" description="Basic and acidic residues" evidence="2">
    <location>
        <begin position="1"/>
        <end position="12"/>
    </location>
</feature>
<feature type="coiled-coil region" evidence="1">
    <location>
        <begin position="142"/>
        <end position="244"/>
    </location>
</feature>
<dbReference type="CDD" id="cd00063">
    <property type="entry name" value="FN3"/>
    <property type="match status" value="2"/>
</dbReference>
<evidence type="ECO:0000256" key="2">
    <source>
        <dbReference type="SAM" id="MobiDB-lite"/>
    </source>
</evidence>
<feature type="region of interest" description="Disordered" evidence="2">
    <location>
        <begin position="699"/>
        <end position="735"/>
    </location>
</feature>
<name>A0AAD5UJW2_9FUNG</name>
<dbReference type="PANTHER" id="PTHR16650">
    <property type="entry name" value="C21ORF13-RELATED"/>
    <property type="match status" value="1"/>
</dbReference>
<dbReference type="SUPFAM" id="SSF49265">
    <property type="entry name" value="Fibronectin type III"/>
    <property type="match status" value="2"/>
</dbReference>
<evidence type="ECO:0000313" key="5">
    <source>
        <dbReference type="Proteomes" id="UP001210925"/>
    </source>
</evidence>
<dbReference type="PANTHER" id="PTHR16650:SF6">
    <property type="entry name" value="GH21622P"/>
    <property type="match status" value="1"/>
</dbReference>
<feature type="region of interest" description="Disordered" evidence="2">
    <location>
        <begin position="775"/>
        <end position="832"/>
    </location>
</feature>
<protein>
    <recommendedName>
        <fullName evidence="3">Fibronectin type-III domain-containing protein</fullName>
    </recommendedName>
</protein>
<keyword evidence="5" id="KW-1185">Reference proteome</keyword>
<feature type="compositionally biased region" description="Polar residues" evidence="2">
    <location>
        <begin position="776"/>
        <end position="792"/>
    </location>
</feature>
<feature type="domain" description="Fibronectin type-III" evidence="3">
    <location>
        <begin position="488"/>
        <end position="595"/>
    </location>
</feature>
<sequence length="832" mass="94237">MTDVHDDLEANKSKIYGVPSPTKSKHYKKNHILPPVEGGEGHSRANSANRPVNNLVDLESIQGKVDRMRTLLRERELEINRLKMENSMLKQRERKHQKDIDQLEESTHDAPRIIKALRDEIHTHKAKIRSYFYQIGDDSRVIRQMHEEKARLVEDKRKLEHIIAQANLAEQSNMASEYEKLQKKYSALESSHKDTLKNLEMIERNLSTDNRQLRGKIHFLEREKHLFNEQIEKLEDTIREKDKDIASLSIYRYNAIHRKNEICKICAKRQKDEAETKRKNEIRATSAEALFQFAQDSSPDGEYVYSSLILKYSDDPAMVDRITKRKMDSATCQKSLKKPYLIEDLTPGKVYYFSTTAGHDGVYGPPSKPYSILVDELPNCPTSVSAEIVDNPTAFKIHFEEPQSNKGSEILRYKVYHSSTSDFKEKFLALDVPKEQVDFENGHRLSLILQDPHYTVPYYFKISSVNIMGESALSESSPMLIIDFPPSQPLKPKVKRASSSSIQIATSCGVGQYSPPTSFNISMYKVNKEIEPNELYDLQEFTVSAIASVGDHKEMHHTIDMLSPGTTYKFQVVAINSVGSSPPSEWSDEVDIEHLVPALTDLSVEISSLDSILVKLPSAAEITKPKIVGYKIRWYFSPDMLQLAGQSDLIPVEERTYTISNLIQGETYYIIGCFVGENEEGMSCFPIYTPLSASIALPPSPVPLPASEEDSQQSPEIEDSNSSNPALRKNSQNGSNLSINQRVANMHHGMPAYHEPPVDQLSRQSSFRPPLEAISRQGSFKTSMDEISSNGSKPDLRKKKLNKRKSEAKVDSLSRQGSLPHLSHANSQKKLN</sequence>